<name>A0A7I7MTJ0_9MYCO</name>
<organism evidence="1 2">
    <name type="scientific">Mycobacterium shinjukuense</name>
    <dbReference type="NCBI Taxonomy" id="398694"/>
    <lineage>
        <taxon>Bacteria</taxon>
        <taxon>Bacillati</taxon>
        <taxon>Actinomycetota</taxon>
        <taxon>Actinomycetes</taxon>
        <taxon>Mycobacteriales</taxon>
        <taxon>Mycobacteriaceae</taxon>
        <taxon>Mycobacterium</taxon>
    </lineage>
</organism>
<dbReference type="EMBL" id="AP022575">
    <property type="protein sequence ID" value="BBX74559.1"/>
    <property type="molecule type" value="Genomic_DNA"/>
</dbReference>
<protein>
    <recommendedName>
        <fullName evidence="3">Alanine, arginine and proline rich protein</fullName>
    </recommendedName>
</protein>
<sequence length="115" mass="12362">MREAAIFADAALRRILEVIDRRRPATQLRRLLAPGLVDSVVSVSRTVAAQTGEPGGAAVLRRMRLQPVEGDARRGAAEVSGSYSRGHRMHAIACRVERGDATGAARWLVVALHVG</sequence>
<dbReference type="Proteomes" id="UP000467236">
    <property type="component" value="Chromosome"/>
</dbReference>
<dbReference type="InterPro" id="IPR045596">
    <property type="entry name" value="DUF6459"/>
</dbReference>
<evidence type="ECO:0000313" key="1">
    <source>
        <dbReference type="EMBL" id="BBX74559.1"/>
    </source>
</evidence>
<evidence type="ECO:0008006" key="3">
    <source>
        <dbReference type="Google" id="ProtNLM"/>
    </source>
</evidence>
<dbReference type="Pfam" id="PF20060">
    <property type="entry name" value="DUF6459"/>
    <property type="match status" value="1"/>
</dbReference>
<gene>
    <name evidence="1" type="ORF">MSHI_24650</name>
</gene>
<keyword evidence="2" id="KW-1185">Reference proteome</keyword>
<dbReference type="KEGG" id="mshj:MSHI_24650"/>
<dbReference type="AlphaFoldDB" id="A0A7I7MTJ0"/>
<proteinExistence type="predicted"/>
<reference evidence="1 2" key="1">
    <citation type="journal article" date="2019" name="Emerg. Microbes Infect.">
        <title>Comprehensive subspecies identification of 175 nontuberculous mycobacteria species based on 7547 genomic profiles.</title>
        <authorList>
            <person name="Matsumoto Y."/>
            <person name="Kinjo T."/>
            <person name="Motooka D."/>
            <person name="Nabeya D."/>
            <person name="Jung N."/>
            <person name="Uechi K."/>
            <person name="Horii T."/>
            <person name="Iida T."/>
            <person name="Fujita J."/>
            <person name="Nakamura S."/>
        </authorList>
    </citation>
    <scope>NUCLEOTIDE SEQUENCE [LARGE SCALE GENOMIC DNA]</scope>
    <source>
        <strain evidence="1 2">JCM 14233</strain>
    </source>
</reference>
<accession>A0A7I7MTJ0</accession>
<evidence type="ECO:0000313" key="2">
    <source>
        <dbReference type="Proteomes" id="UP000467236"/>
    </source>
</evidence>